<keyword evidence="1" id="KW-0812">Transmembrane</keyword>
<organism evidence="2 3">
    <name type="scientific">Robbsia betulipollinis</name>
    <dbReference type="NCBI Taxonomy" id="2981849"/>
    <lineage>
        <taxon>Bacteria</taxon>
        <taxon>Pseudomonadati</taxon>
        <taxon>Pseudomonadota</taxon>
        <taxon>Betaproteobacteria</taxon>
        <taxon>Burkholderiales</taxon>
        <taxon>Burkholderiaceae</taxon>
        <taxon>Robbsia</taxon>
    </lineage>
</organism>
<feature type="transmembrane region" description="Helical" evidence="1">
    <location>
        <begin position="104"/>
        <end position="121"/>
    </location>
</feature>
<evidence type="ECO:0000313" key="3">
    <source>
        <dbReference type="Proteomes" id="UP001082899"/>
    </source>
</evidence>
<dbReference type="RefSeq" id="WP_267849656.1">
    <property type="nucleotide sequence ID" value="NZ_JAPMXC010000011.1"/>
</dbReference>
<dbReference type="EMBL" id="JAPMXC010000011">
    <property type="protein sequence ID" value="MCY0389731.1"/>
    <property type="molecule type" value="Genomic_DNA"/>
</dbReference>
<protein>
    <submittedName>
        <fullName evidence="2">Uncharacterized protein</fullName>
    </submittedName>
</protein>
<keyword evidence="1" id="KW-1133">Transmembrane helix</keyword>
<keyword evidence="1" id="KW-0472">Membrane</keyword>
<feature type="transmembrane region" description="Helical" evidence="1">
    <location>
        <begin position="64"/>
        <end position="84"/>
    </location>
</feature>
<keyword evidence="3" id="KW-1185">Reference proteome</keyword>
<accession>A0ABT3ZT40</accession>
<sequence length="166" mass="19062">MRNRNRDGFAYDPPLPGRLAARHTLLAEIYMGWQMMTLGYSGQANGDGTGVLHQVLAGIGIDDIWGYSFIAVGTFMLQCALIEFLWGRRWEDYAIWRLAGARRLCALCAMFLWMIALYLQVTTTLNIFKSLALMVPLHLAMAFYFFYETTRVHFFIGTWHAAHRAR</sequence>
<evidence type="ECO:0000313" key="2">
    <source>
        <dbReference type="EMBL" id="MCY0389731.1"/>
    </source>
</evidence>
<comment type="caution">
    <text evidence="2">The sequence shown here is derived from an EMBL/GenBank/DDBJ whole genome shotgun (WGS) entry which is preliminary data.</text>
</comment>
<reference evidence="2" key="1">
    <citation type="submission" date="2022-11" db="EMBL/GenBank/DDBJ databases">
        <title>Robbsia betulipollinis sp. nov., isolated from pollen of birch (Betula pendula).</title>
        <authorList>
            <person name="Shi H."/>
            <person name="Ambika Manirajan B."/>
            <person name="Ratering S."/>
            <person name="Geissler-Plaum R."/>
            <person name="Schnell S."/>
        </authorList>
    </citation>
    <scope>NUCLEOTIDE SEQUENCE</scope>
    <source>
        <strain evidence="2">Bb-Pol-6</strain>
    </source>
</reference>
<feature type="transmembrane region" description="Helical" evidence="1">
    <location>
        <begin position="127"/>
        <end position="147"/>
    </location>
</feature>
<gene>
    <name evidence="2" type="ORF">OVY01_21545</name>
</gene>
<proteinExistence type="predicted"/>
<name>A0ABT3ZT40_9BURK</name>
<evidence type="ECO:0000256" key="1">
    <source>
        <dbReference type="SAM" id="Phobius"/>
    </source>
</evidence>
<dbReference type="Proteomes" id="UP001082899">
    <property type="component" value="Unassembled WGS sequence"/>
</dbReference>